<feature type="region of interest" description="Disordered" evidence="1">
    <location>
        <begin position="128"/>
        <end position="149"/>
    </location>
</feature>
<accession>A0ABN9V1U1</accession>
<reference evidence="2" key="1">
    <citation type="submission" date="2023-10" db="EMBL/GenBank/DDBJ databases">
        <authorList>
            <person name="Chen Y."/>
            <person name="Shah S."/>
            <person name="Dougan E. K."/>
            <person name="Thang M."/>
            <person name="Chan C."/>
        </authorList>
    </citation>
    <scope>NUCLEOTIDE SEQUENCE [LARGE SCALE GENOMIC DNA]</scope>
</reference>
<name>A0ABN9V1U1_9DINO</name>
<comment type="caution">
    <text evidence="2">The sequence shown here is derived from an EMBL/GenBank/DDBJ whole genome shotgun (WGS) entry which is preliminary data.</text>
</comment>
<feature type="compositionally biased region" description="Low complexity" evidence="1">
    <location>
        <begin position="19"/>
        <end position="41"/>
    </location>
</feature>
<feature type="compositionally biased region" description="Low complexity" evidence="1">
    <location>
        <begin position="243"/>
        <end position="256"/>
    </location>
</feature>
<protein>
    <submittedName>
        <fullName evidence="2">Uncharacterized protein</fullName>
    </submittedName>
</protein>
<evidence type="ECO:0000256" key="1">
    <source>
        <dbReference type="SAM" id="MobiDB-lite"/>
    </source>
</evidence>
<gene>
    <name evidence="2" type="ORF">PCOR1329_LOCUS53211</name>
</gene>
<feature type="compositionally biased region" description="Basic residues" evidence="1">
    <location>
        <begin position="208"/>
        <end position="231"/>
    </location>
</feature>
<evidence type="ECO:0000313" key="2">
    <source>
        <dbReference type="EMBL" id="CAK0865772.1"/>
    </source>
</evidence>
<keyword evidence="3" id="KW-1185">Reference proteome</keyword>
<feature type="region of interest" description="Disordered" evidence="1">
    <location>
        <begin position="204"/>
        <end position="271"/>
    </location>
</feature>
<evidence type="ECO:0000313" key="3">
    <source>
        <dbReference type="Proteomes" id="UP001189429"/>
    </source>
</evidence>
<proteinExistence type="predicted"/>
<dbReference type="EMBL" id="CAUYUJ010016484">
    <property type="protein sequence ID" value="CAK0865772.1"/>
    <property type="molecule type" value="Genomic_DNA"/>
</dbReference>
<sequence length="271" mass="29479">MPLRSEMSRNLSSFDTRGGRAAAAEQAPGAPAARGRGPQHAAGAEVLWASVPAEAASRSTILAPQAAPLPARPLRRAAALLARLPPERRRAAIQRMSQGLREALICLMKAEPGAAAAGPAAGRRACRRGGSSRACHGKSGAGDQTARERRATCKVGVIRTAWGPRHFARITIDGIAIASQCTRSYQDAWCFQQRLLRLRSALAEEGRRRRRRGRRLPRRGSRQRPRARGRRSASGERPPPRSPSTTASTPTRPTRWTTRRRTRARTSTCGR</sequence>
<feature type="region of interest" description="Disordered" evidence="1">
    <location>
        <begin position="1"/>
        <end position="41"/>
    </location>
</feature>
<dbReference type="Proteomes" id="UP001189429">
    <property type="component" value="Unassembled WGS sequence"/>
</dbReference>
<organism evidence="2 3">
    <name type="scientific">Prorocentrum cordatum</name>
    <dbReference type="NCBI Taxonomy" id="2364126"/>
    <lineage>
        <taxon>Eukaryota</taxon>
        <taxon>Sar</taxon>
        <taxon>Alveolata</taxon>
        <taxon>Dinophyceae</taxon>
        <taxon>Prorocentrales</taxon>
        <taxon>Prorocentraceae</taxon>
        <taxon>Prorocentrum</taxon>
    </lineage>
</organism>